<feature type="transmembrane region" description="Helical" evidence="1">
    <location>
        <begin position="14"/>
        <end position="36"/>
    </location>
</feature>
<keyword evidence="1" id="KW-0472">Membrane</keyword>
<name>A0A8S5LFN4_9CAUD</name>
<organism evidence="2">
    <name type="scientific">Myoviridae sp. ctT1Q6</name>
    <dbReference type="NCBI Taxonomy" id="2823546"/>
    <lineage>
        <taxon>Viruses</taxon>
        <taxon>Duplodnaviria</taxon>
        <taxon>Heunggongvirae</taxon>
        <taxon>Uroviricota</taxon>
        <taxon>Caudoviricetes</taxon>
    </lineage>
</organism>
<sequence>MALKMEKTFIHIEFWQLVGFLLSFLGICFTFGKMLLAQFREQQDERQKQQERLQGKVEIMENKLAEFNAGLPMTYVLREDYIRNQVVLEAKLDNVAEKLTEIYKMESVKK</sequence>
<keyword evidence="1" id="KW-0812">Transmembrane</keyword>
<dbReference type="EMBL" id="BK014708">
    <property type="protein sequence ID" value="DAD68760.1"/>
    <property type="molecule type" value="Genomic_DNA"/>
</dbReference>
<evidence type="ECO:0000313" key="2">
    <source>
        <dbReference type="EMBL" id="DAD68760.1"/>
    </source>
</evidence>
<accession>A0A8S5LFN4</accession>
<proteinExistence type="predicted"/>
<evidence type="ECO:0000256" key="1">
    <source>
        <dbReference type="SAM" id="Phobius"/>
    </source>
</evidence>
<protein>
    <submittedName>
        <fullName evidence="2">ATP synthase B chain</fullName>
    </submittedName>
</protein>
<reference evidence="2" key="1">
    <citation type="journal article" date="2021" name="Proc. Natl. Acad. Sci. U.S.A.">
        <title>A Catalog of Tens of Thousands of Viruses from Human Metagenomes Reveals Hidden Associations with Chronic Diseases.</title>
        <authorList>
            <person name="Tisza M.J."/>
            <person name="Buck C.B."/>
        </authorList>
    </citation>
    <scope>NUCLEOTIDE SEQUENCE</scope>
    <source>
        <strain evidence="2">CtT1Q6</strain>
    </source>
</reference>
<keyword evidence="1" id="KW-1133">Transmembrane helix</keyword>